<accession>A0A091EL92</accession>
<dbReference type="GO" id="GO:0005634">
    <property type="term" value="C:nucleus"/>
    <property type="evidence" value="ECO:0007669"/>
    <property type="project" value="InterPro"/>
</dbReference>
<feature type="domain" description="Transducer of regulated CREB activity middle" evidence="7">
    <location>
        <begin position="422"/>
        <end position="574"/>
    </location>
</feature>
<dbReference type="GO" id="GO:0046873">
    <property type="term" value="F:metal ion transmembrane transporter activity"/>
    <property type="evidence" value="ECO:0007669"/>
    <property type="project" value="InterPro"/>
</dbReference>
<dbReference type="Pfam" id="PF02535">
    <property type="entry name" value="Zip"/>
    <property type="match status" value="1"/>
</dbReference>
<protein>
    <submittedName>
        <fullName evidence="9">CREB-regulated transcription coactivator 2</fullName>
    </submittedName>
</protein>
<comment type="subcellular location">
    <subcellularLocation>
        <location evidence="1">Membrane</location>
        <topology evidence="1">Multi-pass membrane protein</topology>
    </subcellularLocation>
</comment>
<feature type="compositionally biased region" description="Polar residues" evidence="5">
    <location>
        <begin position="788"/>
        <end position="798"/>
    </location>
</feature>
<feature type="region of interest" description="Disordered" evidence="5">
    <location>
        <begin position="589"/>
        <end position="627"/>
    </location>
</feature>
<dbReference type="Proteomes" id="UP000028990">
    <property type="component" value="Unassembled WGS sequence"/>
</dbReference>
<feature type="compositionally biased region" description="Pro residues" evidence="5">
    <location>
        <begin position="749"/>
        <end position="760"/>
    </location>
</feature>
<feature type="region of interest" description="Disordered" evidence="5">
    <location>
        <begin position="523"/>
        <end position="566"/>
    </location>
</feature>
<feature type="region of interest" description="Disordered" evidence="5">
    <location>
        <begin position="426"/>
        <end position="449"/>
    </location>
</feature>
<reference evidence="9 10" key="1">
    <citation type="submission" date="2013-11" db="EMBL/GenBank/DDBJ databases">
        <title>The Damaraland mole rat (Fukomys damarensis) genome and evolution of African mole rats.</title>
        <authorList>
            <person name="Gladyshev V.N."/>
            <person name="Fang X."/>
        </authorList>
    </citation>
    <scope>NUCLEOTIDE SEQUENCE [LARGE SCALE GENOMIC DNA]</scope>
    <source>
        <tissue evidence="9">Liver</tissue>
    </source>
</reference>
<dbReference type="Pfam" id="PF12885">
    <property type="entry name" value="TORC_M"/>
    <property type="match status" value="1"/>
</dbReference>
<feature type="compositionally biased region" description="Low complexity" evidence="5">
    <location>
        <begin position="553"/>
        <end position="566"/>
    </location>
</feature>
<name>A0A091EL92_FUKDA</name>
<feature type="compositionally biased region" description="Polar residues" evidence="5">
    <location>
        <begin position="426"/>
        <end position="440"/>
    </location>
</feature>
<dbReference type="PANTHER" id="PTHR13589">
    <property type="entry name" value="CREB-REGULATED TRANSCRIPTION COACTIVATOR"/>
    <property type="match status" value="1"/>
</dbReference>
<feature type="compositionally biased region" description="Gly residues" evidence="5">
    <location>
        <begin position="835"/>
        <end position="844"/>
    </location>
</feature>
<dbReference type="GO" id="GO:0005737">
    <property type="term" value="C:cytoplasm"/>
    <property type="evidence" value="ECO:0007669"/>
    <property type="project" value="InterPro"/>
</dbReference>
<keyword evidence="2 6" id="KW-0812">Transmembrane</keyword>
<dbReference type="PANTHER" id="PTHR13589:SF6">
    <property type="entry name" value="CREB-REGULATED TRANSCRIPTION COACTIVATOR 2"/>
    <property type="match status" value="1"/>
</dbReference>
<keyword evidence="3 6" id="KW-1133">Transmembrane helix</keyword>
<dbReference type="InterPro" id="IPR003689">
    <property type="entry name" value="ZIP"/>
</dbReference>
<dbReference type="InterPro" id="IPR024784">
    <property type="entry name" value="TORC_M"/>
</dbReference>
<evidence type="ECO:0000259" key="7">
    <source>
        <dbReference type="Pfam" id="PF12885"/>
    </source>
</evidence>
<dbReference type="Pfam" id="PF12886">
    <property type="entry name" value="TORC_C"/>
    <property type="match status" value="1"/>
</dbReference>
<evidence type="ECO:0000313" key="9">
    <source>
        <dbReference type="EMBL" id="KFO36346.1"/>
    </source>
</evidence>
<organism evidence="9 10">
    <name type="scientific">Fukomys damarensis</name>
    <name type="common">Damaraland mole rat</name>
    <name type="synonym">Cryptomys damarensis</name>
    <dbReference type="NCBI Taxonomy" id="885580"/>
    <lineage>
        <taxon>Eukaryota</taxon>
        <taxon>Metazoa</taxon>
        <taxon>Chordata</taxon>
        <taxon>Craniata</taxon>
        <taxon>Vertebrata</taxon>
        <taxon>Euteleostomi</taxon>
        <taxon>Mammalia</taxon>
        <taxon>Eutheria</taxon>
        <taxon>Euarchontoglires</taxon>
        <taxon>Glires</taxon>
        <taxon>Rodentia</taxon>
        <taxon>Hystricomorpha</taxon>
        <taxon>Bathyergidae</taxon>
        <taxon>Fukomys</taxon>
    </lineage>
</organism>
<evidence type="ECO:0000259" key="8">
    <source>
        <dbReference type="Pfam" id="PF12886"/>
    </source>
</evidence>
<dbReference type="EMBL" id="KN121497">
    <property type="protein sequence ID" value="KFO36346.1"/>
    <property type="molecule type" value="Genomic_DNA"/>
</dbReference>
<dbReference type="GO" id="GO:0016020">
    <property type="term" value="C:membrane"/>
    <property type="evidence" value="ECO:0007669"/>
    <property type="project" value="UniProtKB-SubCell"/>
</dbReference>
<sequence length="945" mass="99518">MGDWGEPELLVWRPEAVASEPPVPVGLEVKLGALALLLALTLLCSLVPICALRRPGAGHEGSALRQKALSLVSCFAGGVFLATCLLDLLPDYLAAIDEALEALHVTLQFPLQEFILAMGFFLVLVMEQITLAYKEQSGPPHQEETRALLGTLNGGPQHWPDGLGVPHARGAPAAPSALRACVLVFSLALHSVFEGLAVGLQRDWARAMELCLALLLHKSILAVSLSLRLLQSHLRVQVVAGCGILFSCMTPLGIGLGAALAESAGPLHQLAQSVLEGMAAGTFLYITFLEILPQELASSDQRILKLQAQKLRLAYTRSSHYGGSLPNVNQIGCGLAEFQSPLHSPLDSSRSTRHHGLVERVQRDPRRMVSPLRRYPRHISFSPYSPAYLSPPPESSWRRTMPWANFPAEKGQLFRLPSALNRTSSDSALHTSVMNPSPQDTYPGPTPPGVLPSRRGGFLDGDMDAKVPAVEESPSDDKSLLQPWDAKKLSSSSRPRSCEVPGINIFPSPDQPASVPVLPPAMSTGGSLPDLTNLHFPPPLPTPLDPEEAAYPGLSSGGSTSSLTHTMTHLGISGGLGLGPGYSVPGLHSPLNHPSLQSSLSNPNLQASLSSAQPQLQGSHSHPSLPASSLARHALPAASLGHPSLSAPALSSPIASSASSPTLGAPPYPASAPGASPRHRRVPLSPLSLPAGPVDARRSQQQLPKQFSPTMSPTLSSITQGVPLDTSKLSADQRLPPYPYSPPSLVLPTQPPTPKPPQQPGLPSQACLVPPSAGQPPGRQPHYGTPYPSGSSGRTQQAYHRPGSNFRLGNLEPFSMETPTTSLVLDPPGFSEGPGFLGGEGPAGGPQDPHALNHQNLTHCSHHGSGPNLILTGDSSPGFSKEIAAALAGVPGFEVSAAGLELGLGLEDELHMEPLGLEGLNMLSDPCALLPDPAVEDSFRHDRLQ</sequence>
<evidence type="ECO:0000256" key="6">
    <source>
        <dbReference type="SAM" id="Phobius"/>
    </source>
</evidence>
<feature type="transmembrane region" description="Helical" evidence="6">
    <location>
        <begin position="68"/>
        <end position="89"/>
    </location>
</feature>
<keyword evidence="10" id="KW-1185">Reference proteome</keyword>
<gene>
    <name evidence="9" type="ORF">H920_02260</name>
</gene>
<feature type="compositionally biased region" description="Low complexity" evidence="5">
    <location>
        <begin position="645"/>
        <end position="663"/>
    </location>
</feature>
<feature type="compositionally biased region" description="Polar residues" evidence="5">
    <location>
        <begin position="699"/>
        <end position="720"/>
    </location>
</feature>
<feature type="region of interest" description="Disordered" evidence="5">
    <location>
        <begin position="468"/>
        <end position="497"/>
    </location>
</feature>
<feature type="transmembrane region" description="Helical" evidence="6">
    <location>
        <begin position="31"/>
        <end position="52"/>
    </location>
</feature>
<feature type="domain" description="Transducer of regulated CREB activity C-terminal" evidence="8">
    <location>
        <begin position="867"/>
        <end position="944"/>
    </location>
</feature>
<keyword evidence="4 6" id="KW-0472">Membrane</keyword>
<evidence type="ECO:0000256" key="5">
    <source>
        <dbReference type="SAM" id="MobiDB-lite"/>
    </source>
</evidence>
<evidence type="ECO:0000256" key="3">
    <source>
        <dbReference type="ARBA" id="ARBA00022989"/>
    </source>
</evidence>
<dbReference type="GO" id="GO:0008140">
    <property type="term" value="F:cAMP response element binding protein binding"/>
    <property type="evidence" value="ECO:0007669"/>
    <property type="project" value="TreeGrafter"/>
</dbReference>
<proteinExistence type="predicted"/>
<evidence type="ECO:0000256" key="1">
    <source>
        <dbReference type="ARBA" id="ARBA00004141"/>
    </source>
</evidence>
<feature type="transmembrane region" description="Helical" evidence="6">
    <location>
        <begin position="109"/>
        <end position="126"/>
    </location>
</feature>
<dbReference type="InterPro" id="IPR024785">
    <property type="entry name" value="TORC_C"/>
</dbReference>
<dbReference type="AlphaFoldDB" id="A0A091EL92"/>
<dbReference type="GO" id="GO:0045944">
    <property type="term" value="P:positive regulation of transcription by RNA polymerase II"/>
    <property type="evidence" value="ECO:0007669"/>
    <property type="project" value="TreeGrafter"/>
</dbReference>
<evidence type="ECO:0000313" key="10">
    <source>
        <dbReference type="Proteomes" id="UP000028990"/>
    </source>
</evidence>
<evidence type="ECO:0000256" key="4">
    <source>
        <dbReference type="ARBA" id="ARBA00023136"/>
    </source>
</evidence>
<feature type="transmembrane region" description="Helical" evidence="6">
    <location>
        <begin position="236"/>
        <end position="261"/>
    </location>
</feature>
<dbReference type="STRING" id="885580.ENSFDAP00000005645"/>
<evidence type="ECO:0000256" key="2">
    <source>
        <dbReference type="ARBA" id="ARBA00022692"/>
    </source>
</evidence>
<feature type="region of interest" description="Disordered" evidence="5">
    <location>
        <begin position="645"/>
        <end position="852"/>
    </location>
</feature>
<dbReference type="InterPro" id="IPR024786">
    <property type="entry name" value="TORC"/>
</dbReference>
<dbReference type="eggNOG" id="ENOG502QVWA">
    <property type="taxonomic scope" value="Eukaryota"/>
</dbReference>